<sequence>MLPGPEPVGKTSSSPRRGLPASEESSSSSTHHQTQHNTVEMTMEKTDMANSGTEPGDKDAMVQILARQQRGGGNLSQELREFLLEGIDNPSIISDRTRKLVLMNYSPQPLDSPLTNGSRAAVFWHFVNATAPMISLYETSDMHHGRFAIAEPWPKFGSASEVRERRIWENAFPVLAFQHSVLLHAILALGSLHIEKGLGHESAASAQSSAAWKHYNFARRRISPALKGARLHPLPGRHGLYGGDGQTGGVHPTTVAALLLTAHFELWTLQLNPWRDHLEILSNLFAERVPVGEGSGPSTSFLLNKHSGHSALSPSKVYTFDRSGPESFEQLRELYWSFVKMDVYQSLLGNAPPFLDYAGNVRRYSPRAPAGDLSHIHGTFDHLMLLLWRTADFVERERTRRQAAAARPPKSSGPEGGANLPDDRLRHLNTIIALEHARENWNSLKQYYEDFKSKLGHQFEPLGSEYISKTSPFGSVLQYRTFSVAGIWMNYHMGLIHVYRSEPGIASELEGPALPQAAEAAATARQAGIMLSANTIGRIAAGLRPDILFRNRDDDPMSPLHCGALIESYLPILAAGTQYGIKDQRDWLTGYLCEVDIATGCHLGLHVLDKCEASWRENSTAEQDVPYEDPQPKADYHGDEKTYQSPPRTGKATEETVGLRNIDHDVERMDISDAKEPGIRFALRGSGPRTPLQDHQPGASILAAQVGMPSVMGLKPTRDFEAAALLKARDRSPSEGGADSSELPKTRPTAHTGHSHIDTHDAFLESGDSFSSESDTEGESQVSEPNSTSKSLDPSTMMMRILRENKARAMRQAVGYCRQAIARRRQTELEALSDQAGSQGSPSSIPVALANLSSGRGDFSAKRSLRKASGDRNHGSGEDGDDDNKRPPTKKARLSVSETAGEGLKVACPYFKRNPLGPRIGQSCGGPGWNTIHRLKEHLYRRHACVRCLRCGASFRCEGDLATHSRAATACTVSSTTDIDPDDGFEKHQETVLRRRWKAATTEDQWRQVYKILFPDDSEDLIPSPYYQDHRTMIDEFARFELFLRRETSRLLEERLNESLLTNPTSLAGQMLSSVVNEIQSEAIRSYHTAAEAQNNATAQSPTEEPESSGPASSTSESLLPAPSSPYVNIDEILGMVEATTTSEVFGMVAGGGHGLEGLSGGTVVDGFELADFDDLSSWSELLLSGDSNAGGLSDDWADDAL</sequence>
<feature type="compositionally biased region" description="Low complexity" evidence="2">
    <location>
        <begin position="1093"/>
        <end position="1118"/>
    </location>
</feature>
<feature type="compositionally biased region" description="Low complexity" evidence="2">
    <location>
        <begin position="22"/>
        <end position="32"/>
    </location>
</feature>
<protein>
    <recommendedName>
        <fullName evidence="5">C2H2-type domain-containing protein</fullName>
    </recommendedName>
</protein>
<proteinExistence type="predicted"/>
<feature type="region of interest" description="Disordered" evidence="2">
    <location>
        <begin position="620"/>
        <end position="655"/>
    </location>
</feature>
<accession>A0AAE0IKJ1</accession>
<dbReference type="PANTHER" id="PTHR38166:SF1">
    <property type="entry name" value="C2H2-TYPE DOMAIN-CONTAINING PROTEIN"/>
    <property type="match status" value="1"/>
</dbReference>
<keyword evidence="4" id="KW-1185">Reference proteome</keyword>
<keyword evidence="1" id="KW-0539">Nucleus</keyword>
<evidence type="ECO:0000313" key="4">
    <source>
        <dbReference type="Proteomes" id="UP001283341"/>
    </source>
</evidence>
<dbReference type="AlphaFoldDB" id="A0AAE0IKJ1"/>
<evidence type="ECO:0000256" key="1">
    <source>
        <dbReference type="ARBA" id="ARBA00023242"/>
    </source>
</evidence>
<comment type="caution">
    <text evidence="3">The sequence shown here is derived from an EMBL/GenBank/DDBJ whole genome shotgun (WGS) entry which is preliminary data.</text>
</comment>
<dbReference type="Pfam" id="PF11951">
    <property type="entry name" value="Fungal_trans_2"/>
    <property type="match status" value="1"/>
</dbReference>
<reference evidence="3" key="1">
    <citation type="journal article" date="2023" name="Mol. Phylogenet. Evol.">
        <title>Genome-scale phylogeny and comparative genomics of the fungal order Sordariales.</title>
        <authorList>
            <person name="Hensen N."/>
            <person name="Bonometti L."/>
            <person name="Westerberg I."/>
            <person name="Brannstrom I.O."/>
            <person name="Guillou S."/>
            <person name="Cros-Aarteil S."/>
            <person name="Calhoun S."/>
            <person name="Haridas S."/>
            <person name="Kuo A."/>
            <person name="Mondo S."/>
            <person name="Pangilinan J."/>
            <person name="Riley R."/>
            <person name="LaButti K."/>
            <person name="Andreopoulos B."/>
            <person name="Lipzen A."/>
            <person name="Chen C."/>
            <person name="Yan M."/>
            <person name="Daum C."/>
            <person name="Ng V."/>
            <person name="Clum A."/>
            <person name="Steindorff A."/>
            <person name="Ohm R.A."/>
            <person name="Martin F."/>
            <person name="Silar P."/>
            <person name="Natvig D.O."/>
            <person name="Lalanne C."/>
            <person name="Gautier V."/>
            <person name="Ament-Velasquez S.L."/>
            <person name="Kruys A."/>
            <person name="Hutchinson M.I."/>
            <person name="Powell A.J."/>
            <person name="Barry K."/>
            <person name="Miller A.N."/>
            <person name="Grigoriev I.V."/>
            <person name="Debuchy R."/>
            <person name="Gladieux P."/>
            <person name="Hiltunen Thoren M."/>
            <person name="Johannesson H."/>
        </authorList>
    </citation>
    <scope>NUCLEOTIDE SEQUENCE</scope>
    <source>
        <strain evidence="3">CBS 118394</strain>
    </source>
</reference>
<dbReference type="InterPro" id="IPR021858">
    <property type="entry name" value="Fun_TF"/>
</dbReference>
<feature type="region of interest" description="Disordered" evidence="2">
    <location>
        <begin position="728"/>
        <end position="796"/>
    </location>
</feature>
<reference evidence="3" key="2">
    <citation type="submission" date="2023-06" db="EMBL/GenBank/DDBJ databases">
        <authorList>
            <consortium name="Lawrence Berkeley National Laboratory"/>
            <person name="Haridas S."/>
            <person name="Hensen N."/>
            <person name="Bonometti L."/>
            <person name="Westerberg I."/>
            <person name="Brannstrom I.O."/>
            <person name="Guillou S."/>
            <person name="Cros-Aarteil S."/>
            <person name="Calhoun S."/>
            <person name="Kuo A."/>
            <person name="Mondo S."/>
            <person name="Pangilinan J."/>
            <person name="Riley R."/>
            <person name="Labutti K."/>
            <person name="Andreopoulos B."/>
            <person name="Lipzen A."/>
            <person name="Chen C."/>
            <person name="Yanf M."/>
            <person name="Daum C."/>
            <person name="Ng V."/>
            <person name="Clum A."/>
            <person name="Steindorff A."/>
            <person name="Ohm R."/>
            <person name="Martin F."/>
            <person name="Silar P."/>
            <person name="Natvig D."/>
            <person name="Lalanne C."/>
            <person name="Gautier V."/>
            <person name="Ament-Velasquez S.L."/>
            <person name="Kruys A."/>
            <person name="Hutchinson M.I."/>
            <person name="Powell A.J."/>
            <person name="Barry K."/>
            <person name="Miller A.N."/>
            <person name="Grigoriev I.V."/>
            <person name="Debuchy R."/>
            <person name="Gladieux P."/>
            <person name="Thoren M.H."/>
            <person name="Johannesson H."/>
        </authorList>
    </citation>
    <scope>NUCLEOTIDE SEQUENCE</scope>
    <source>
        <strain evidence="3">CBS 118394</strain>
    </source>
</reference>
<evidence type="ECO:0008006" key="5">
    <source>
        <dbReference type="Google" id="ProtNLM"/>
    </source>
</evidence>
<feature type="compositionally biased region" description="Polar residues" evidence="2">
    <location>
        <begin position="768"/>
        <end position="794"/>
    </location>
</feature>
<dbReference type="Proteomes" id="UP001283341">
    <property type="component" value="Unassembled WGS sequence"/>
</dbReference>
<feature type="region of interest" description="Disordered" evidence="2">
    <location>
        <begin position="856"/>
        <end position="898"/>
    </location>
</feature>
<name>A0AAE0IKJ1_9PEZI</name>
<dbReference type="EMBL" id="JAUEDM010000002">
    <property type="protein sequence ID" value="KAK3326725.1"/>
    <property type="molecule type" value="Genomic_DNA"/>
</dbReference>
<feature type="region of interest" description="Disordered" evidence="2">
    <location>
        <begin position="399"/>
        <end position="422"/>
    </location>
</feature>
<gene>
    <name evidence="3" type="ORF">B0H66DRAFT_168088</name>
</gene>
<organism evidence="3 4">
    <name type="scientific">Apodospora peruviana</name>
    <dbReference type="NCBI Taxonomy" id="516989"/>
    <lineage>
        <taxon>Eukaryota</taxon>
        <taxon>Fungi</taxon>
        <taxon>Dikarya</taxon>
        <taxon>Ascomycota</taxon>
        <taxon>Pezizomycotina</taxon>
        <taxon>Sordariomycetes</taxon>
        <taxon>Sordariomycetidae</taxon>
        <taxon>Sordariales</taxon>
        <taxon>Lasiosphaeriaceae</taxon>
        <taxon>Apodospora</taxon>
    </lineage>
</organism>
<feature type="compositionally biased region" description="Basic and acidic residues" evidence="2">
    <location>
        <begin position="868"/>
        <end position="877"/>
    </location>
</feature>
<dbReference type="PANTHER" id="PTHR38166">
    <property type="entry name" value="C2H2-TYPE DOMAIN-CONTAINING PROTEIN-RELATED"/>
    <property type="match status" value="1"/>
</dbReference>
<evidence type="ECO:0000256" key="2">
    <source>
        <dbReference type="SAM" id="MobiDB-lite"/>
    </source>
</evidence>
<feature type="region of interest" description="Disordered" evidence="2">
    <location>
        <begin position="1093"/>
        <end position="1123"/>
    </location>
</feature>
<evidence type="ECO:0000313" key="3">
    <source>
        <dbReference type="EMBL" id="KAK3326725.1"/>
    </source>
</evidence>
<feature type="region of interest" description="Disordered" evidence="2">
    <location>
        <begin position="1"/>
        <end position="40"/>
    </location>
</feature>
<feature type="compositionally biased region" description="Basic and acidic residues" evidence="2">
    <location>
        <begin position="630"/>
        <end position="642"/>
    </location>
</feature>